<sequence length="277" mass="31414">MNQQMWSIRPAKAEDVPHIVALQLLCYGESFHEDAQAFLNKITQKDNLCWVVESNQGGVPYETSAKMPKVSKSQVHNIQYPDQLYRQQRQTSKQTEQQTKVLISEQMGQQTNMLISEQMGQQTNVLISEQMGQQTNVLIHVKDNQQHLYLDDNKFKEDTPGSLLAYMMCARATMQYFPCLNMLDYQQPIDGDTLYLHDMAIAPQARGLGLKHQLLTRVLQQAQQLSLKQALLVAVQGAAPVWRKQGFEVVDAQKLGLADVLASYGDDAVLMYRKLAV</sequence>
<reference evidence="2 3" key="1">
    <citation type="submission" date="2020-05" db="EMBL/GenBank/DDBJ databases">
        <authorList>
            <person name="Niu N."/>
        </authorList>
    </citation>
    <scope>NUCLEOTIDE SEQUENCE [LARGE SCALE GENOMIC DNA]</scope>
    <source>
        <strain evidence="2 3">LMG10982</strain>
    </source>
</reference>
<dbReference type="AlphaFoldDB" id="A0A7Y4LCC8"/>
<comment type="caution">
    <text evidence="2">The sequence shown here is derived from an EMBL/GenBank/DDBJ whole genome shotgun (WGS) entry which is preliminary data.</text>
</comment>
<dbReference type="GO" id="GO:0016747">
    <property type="term" value="F:acyltransferase activity, transferring groups other than amino-acyl groups"/>
    <property type="evidence" value="ECO:0007669"/>
    <property type="project" value="InterPro"/>
</dbReference>
<keyword evidence="3" id="KW-1185">Reference proteome</keyword>
<dbReference type="InterPro" id="IPR016181">
    <property type="entry name" value="Acyl_CoA_acyltransferase"/>
</dbReference>
<dbReference type="Proteomes" id="UP000541421">
    <property type="component" value="Unassembled WGS sequence"/>
</dbReference>
<organism evidence="2 3">
    <name type="scientific">Pelistega europaea</name>
    <dbReference type="NCBI Taxonomy" id="106147"/>
    <lineage>
        <taxon>Bacteria</taxon>
        <taxon>Pseudomonadati</taxon>
        <taxon>Pseudomonadota</taxon>
        <taxon>Betaproteobacteria</taxon>
        <taxon>Burkholderiales</taxon>
        <taxon>Alcaligenaceae</taxon>
        <taxon>Pelistega</taxon>
    </lineage>
</organism>
<dbReference type="PROSITE" id="PS51186">
    <property type="entry name" value="GNAT"/>
    <property type="match status" value="1"/>
</dbReference>
<name>A0A7Y4LCC8_9BURK</name>
<accession>A0A7Y4LCC8</accession>
<evidence type="ECO:0000313" key="3">
    <source>
        <dbReference type="Proteomes" id="UP000541421"/>
    </source>
</evidence>
<dbReference type="SUPFAM" id="SSF55729">
    <property type="entry name" value="Acyl-CoA N-acyltransferases (Nat)"/>
    <property type="match status" value="1"/>
</dbReference>
<dbReference type="CDD" id="cd04301">
    <property type="entry name" value="NAT_SF"/>
    <property type="match status" value="1"/>
</dbReference>
<feature type="domain" description="N-acetyltransferase" evidence="1">
    <location>
        <begin position="189"/>
        <end position="276"/>
    </location>
</feature>
<dbReference type="Gene3D" id="3.40.630.30">
    <property type="match status" value="2"/>
</dbReference>
<proteinExistence type="predicted"/>
<evidence type="ECO:0000313" key="2">
    <source>
        <dbReference type="EMBL" id="NOL49852.1"/>
    </source>
</evidence>
<dbReference type="Pfam" id="PF00583">
    <property type="entry name" value="Acetyltransf_1"/>
    <property type="match status" value="1"/>
</dbReference>
<gene>
    <name evidence="2" type="ORF">HKX40_06850</name>
</gene>
<dbReference type="EMBL" id="JABGBO010000006">
    <property type="protein sequence ID" value="NOL49852.1"/>
    <property type="molecule type" value="Genomic_DNA"/>
</dbReference>
<keyword evidence="2" id="KW-0808">Transferase</keyword>
<dbReference type="InterPro" id="IPR000182">
    <property type="entry name" value="GNAT_dom"/>
</dbReference>
<evidence type="ECO:0000259" key="1">
    <source>
        <dbReference type="PROSITE" id="PS51186"/>
    </source>
</evidence>
<protein>
    <submittedName>
        <fullName evidence="2">GNAT family N-acetyltransferase</fullName>
    </submittedName>
</protein>